<proteinExistence type="predicted"/>
<evidence type="ECO:0000313" key="3">
    <source>
        <dbReference type="Proteomes" id="UP001589810"/>
    </source>
</evidence>
<gene>
    <name evidence="2" type="ORF">ACFFH7_45490</name>
</gene>
<evidence type="ECO:0000313" key="2">
    <source>
        <dbReference type="EMBL" id="MFC0548830.1"/>
    </source>
</evidence>
<comment type="caution">
    <text evidence="2">The sequence shown here is derived from an EMBL/GenBank/DDBJ whole genome shotgun (WGS) entry which is preliminary data.</text>
</comment>
<organism evidence="2 3">
    <name type="scientific">Kutzneria chonburiensis</name>
    <dbReference type="NCBI Taxonomy" id="1483604"/>
    <lineage>
        <taxon>Bacteria</taxon>
        <taxon>Bacillati</taxon>
        <taxon>Actinomycetota</taxon>
        <taxon>Actinomycetes</taxon>
        <taxon>Pseudonocardiales</taxon>
        <taxon>Pseudonocardiaceae</taxon>
        <taxon>Kutzneria</taxon>
    </lineage>
</organism>
<dbReference type="EMBL" id="JBHLUD010000020">
    <property type="protein sequence ID" value="MFC0548830.1"/>
    <property type="molecule type" value="Genomic_DNA"/>
</dbReference>
<dbReference type="RefSeq" id="WP_273940593.1">
    <property type="nucleotide sequence ID" value="NZ_CP097263.1"/>
</dbReference>
<reference evidence="2 3" key="1">
    <citation type="submission" date="2024-09" db="EMBL/GenBank/DDBJ databases">
        <authorList>
            <person name="Sun Q."/>
            <person name="Mori K."/>
        </authorList>
    </citation>
    <scope>NUCLEOTIDE SEQUENCE [LARGE SCALE GENOMIC DNA]</scope>
    <source>
        <strain evidence="2 3">TBRC 1432</strain>
    </source>
</reference>
<feature type="domain" description="Hemerythrin-like" evidence="1">
    <location>
        <begin position="32"/>
        <end position="146"/>
    </location>
</feature>
<keyword evidence="3" id="KW-1185">Reference proteome</keyword>
<dbReference type="CDD" id="cd12108">
    <property type="entry name" value="Hr-like"/>
    <property type="match status" value="1"/>
</dbReference>
<dbReference type="Proteomes" id="UP001589810">
    <property type="component" value="Unassembled WGS sequence"/>
</dbReference>
<accession>A0ABV6N894</accession>
<dbReference type="Gene3D" id="1.20.120.520">
    <property type="entry name" value="nmb1532 protein domain like"/>
    <property type="match status" value="1"/>
</dbReference>
<protein>
    <submittedName>
        <fullName evidence="2">Hemerythrin domain-containing protein</fullName>
    </submittedName>
</protein>
<evidence type="ECO:0000259" key="1">
    <source>
        <dbReference type="Pfam" id="PF01814"/>
    </source>
</evidence>
<sequence length="182" mass="20209">MTAATERRSFDSRRVFRLHAMFRREVGRGAGLVRAVAAGDRAHALVVAERVRLVDNAVYRHNCAEDAVLWPKLVSDKPSEADIMVDVMHRQHRALDAMSLGVQAAILAWEDEPGEDRREMLADALDRIGDALGEHICATELFLVPLLERFLCAGDWRDVIRRGIADCDPETSAALAGLIRLA</sequence>
<dbReference type="Pfam" id="PF01814">
    <property type="entry name" value="Hemerythrin"/>
    <property type="match status" value="1"/>
</dbReference>
<dbReference type="InterPro" id="IPR012312">
    <property type="entry name" value="Hemerythrin-like"/>
</dbReference>
<name>A0ABV6N894_9PSEU</name>